<dbReference type="GO" id="GO:0046872">
    <property type="term" value="F:metal ion binding"/>
    <property type="evidence" value="ECO:0007669"/>
    <property type="project" value="UniProtKB-KW"/>
</dbReference>
<dbReference type="InterPro" id="IPR042265">
    <property type="entry name" value="DPH1/DPH2_3"/>
</dbReference>
<dbReference type="SFLD" id="SFLDS00032">
    <property type="entry name" value="Radical_SAM_3-amino-3-carboxyp"/>
    <property type="match status" value="1"/>
</dbReference>
<dbReference type="GO" id="GO:0090560">
    <property type="term" value="F:2-(3-amino-3-carboxypropyl)histidine synthase activity"/>
    <property type="evidence" value="ECO:0007669"/>
    <property type="project" value="InterPro"/>
</dbReference>
<dbReference type="InterPro" id="IPR042263">
    <property type="entry name" value="DPH1/DPH2_1"/>
</dbReference>
<organism evidence="9 10">
    <name type="scientific">Ensete ventricosum</name>
    <name type="common">Abyssinian banana</name>
    <name type="synonym">Musa ensete</name>
    <dbReference type="NCBI Taxonomy" id="4639"/>
    <lineage>
        <taxon>Eukaryota</taxon>
        <taxon>Viridiplantae</taxon>
        <taxon>Streptophyta</taxon>
        <taxon>Embryophyta</taxon>
        <taxon>Tracheophyta</taxon>
        <taxon>Spermatophyta</taxon>
        <taxon>Magnoliopsida</taxon>
        <taxon>Liliopsida</taxon>
        <taxon>Zingiberales</taxon>
        <taxon>Musaceae</taxon>
        <taxon>Ensete</taxon>
    </lineage>
</organism>
<evidence type="ECO:0000313" key="9">
    <source>
        <dbReference type="EMBL" id="KAJ8497863.1"/>
    </source>
</evidence>
<keyword evidence="7 8" id="KW-0411">Iron-sulfur</keyword>
<evidence type="ECO:0000256" key="5">
    <source>
        <dbReference type="ARBA" id="ARBA00022723"/>
    </source>
</evidence>
<dbReference type="Gene3D" id="3.40.50.11840">
    <property type="entry name" value="Diphthamide synthesis DPH1/DPH2 domain 1"/>
    <property type="match status" value="1"/>
</dbReference>
<reference evidence="9 10" key="1">
    <citation type="submission" date="2022-12" db="EMBL/GenBank/DDBJ databases">
        <title>Chromosome-scale assembly of the Ensete ventricosum genome.</title>
        <authorList>
            <person name="Dussert Y."/>
            <person name="Stocks J."/>
            <person name="Wendawek A."/>
            <person name="Woldeyes F."/>
            <person name="Nichols R.A."/>
            <person name="Borrell J.S."/>
        </authorList>
    </citation>
    <scope>NUCLEOTIDE SEQUENCE [LARGE SCALE GENOMIC DNA]</scope>
    <source>
        <strain evidence="10">cv. Maze</strain>
        <tissue evidence="9">Seeds</tissue>
    </source>
</reference>
<comment type="function">
    <text evidence="8">Required for the first step of diphthamide biosynthesis, a post-translational modification of histidine which occurs in elongation factor 2. DPH1 and DPH2 transfer a 3-amino-3-carboxypropyl (ACP) group from S-adenosyl-L-methionine (SAM) to a histidine residue, the reaction is assisted by a reduction system comprising DPH3 and a NADH-dependent reductase. Facilitates the reduction of the catalytic iron-sulfur cluster found in the DPH1 subunit.</text>
</comment>
<evidence type="ECO:0000256" key="6">
    <source>
        <dbReference type="ARBA" id="ARBA00023004"/>
    </source>
</evidence>
<protein>
    <recommendedName>
        <fullName evidence="4 8">2-(3-amino-3-carboxypropyl)histidine synthase subunit 2</fullName>
    </recommendedName>
</protein>
<evidence type="ECO:0000256" key="1">
    <source>
        <dbReference type="ARBA" id="ARBA00001966"/>
    </source>
</evidence>
<accession>A0AAV8RGG9</accession>
<proteinExistence type="inferred from homology"/>
<dbReference type="AlphaFoldDB" id="A0AAV8RGG9"/>
<evidence type="ECO:0000256" key="7">
    <source>
        <dbReference type="ARBA" id="ARBA00023014"/>
    </source>
</evidence>
<evidence type="ECO:0000313" key="10">
    <source>
        <dbReference type="Proteomes" id="UP001222027"/>
    </source>
</evidence>
<sequence>MDFESNYEISRTVEYLRAGNFTRVALQFPDELLKDSPRVAKALRSELGEGVRLFVMADAAYGSCCVDEIAASHVDAECVVHYGHACMSPTSTLPAMFVFGKASIDIKNCADLIGRCLSSTDKPILVLYGLEYSYALMHLKTVVAESLVLSHSNLGPMVNYADVIGSVINPSQDFTTEKDQIRSLNGSITNAGFTSGGDEKKILKFGNGRRMENGTCYELGGLTWSIPSDHKIEDYLLFWIGPENSAFTNVVLTFNACEIIRYDADERRLLEDFSSQRRILKRRYYLVEKAKDANIVGILVGTLGCAGYLSIIQQMKELIKGAGKKSYTLVMGRPNSAKLANFPECDVFVYVSCAQTALLDSKEFLSPIITPFEAALAFGRGRQWSGEYVLNFHDLMVSSGPEAVSGTEEARFSFIKGGYMEDIQPEENGGHEEKSLALAETTEKALNLQSQHPNTIMFKGAARSGSEFFAARSYQGLNRQYENLAPQSYVIGRLDIKGVALNPFVGLLSFDMGAWNLVILFQPVNMFSFLLRSCKFVSVDEMQF</sequence>
<dbReference type="Proteomes" id="UP001222027">
    <property type="component" value="Unassembled WGS sequence"/>
</dbReference>
<dbReference type="GO" id="GO:0017183">
    <property type="term" value="P:protein histidyl modification to diphthamide"/>
    <property type="evidence" value="ECO:0007669"/>
    <property type="project" value="InterPro"/>
</dbReference>
<name>A0AAV8RGG9_ENSVE</name>
<evidence type="ECO:0000256" key="4">
    <source>
        <dbReference type="ARBA" id="ARBA00021914"/>
    </source>
</evidence>
<keyword evidence="5 8" id="KW-0479">Metal-binding</keyword>
<evidence type="ECO:0000256" key="8">
    <source>
        <dbReference type="RuleBase" id="RU364133"/>
    </source>
</evidence>
<dbReference type="Gene3D" id="3.40.50.11860">
    <property type="entry name" value="Diphthamide synthesis DPH1/DPH2 domain 3"/>
    <property type="match status" value="1"/>
</dbReference>
<dbReference type="PANTHER" id="PTHR10762">
    <property type="entry name" value="DIPHTHAMIDE BIOSYNTHESIS PROTEIN"/>
    <property type="match status" value="1"/>
</dbReference>
<comment type="similarity">
    <text evidence="3 8">Belongs to the DPH1/DPH2 family. DPH2 subfamily.</text>
</comment>
<gene>
    <name evidence="9" type="ORF">OPV22_008415</name>
</gene>
<evidence type="ECO:0000256" key="2">
    <source>
        <dbReference type="ARBA" id="ARBA00005156"/>
    </source>
</evidence>
<dbReference type="SFLD" id="SFLDG01121">
    <property type="entry name" value="Diphthamide_biosynthesis"/>
    <property type="match status" value="1"/>
</dbReference>
<keyword evidence="10" id="KW-1185">Reference proteome</keyword>
<dbReference type="InterPro" id="IPR010014">
    <property type="entry name" value="DHP2"/>
</dbReference>
<dbReference type="GO" id="GO:0051536">
    <property type="term" value="F:iron-sulfur cluster binding"/>
    <property type="evidence" value="ECO:0007669"/>
    <property type="project" value="UniProtKB-KW"/>
</dbReference>
<dbReference type="InterPro" id="IPR016435">
    <property type="entry name" value="DPH1/DPH2"/>
</dbReference>
<keyword evidence="6 8" id="KW-0408">Iron</keyword>
<comment type="caution">
    <text evidence="9">The sequence shown here is derived from an EMBL/GenBank/DDBJ whole genome shotgun (WGS) entry which is preliminary data.</text>
</comment>
<dbReference type="FunFam" id="3.40.50.11860:FF:000001">
    <property type="entry name" value="2-(3-amino-3-carboxypropyl)histidine synthase subunit 2"/>
    <property type="match status" value="1"/>
</dbReference>
<dbReference type="NCBIfam" id="TIGR00272">
    <property type="entry name" value="DPH2"/>
    <property type="match status" value="1"/>
</dbReference>
<comment type="pathway">
    <text evidence="2 8">Protein modification; peptidyl-diphthamide biosynthesis.</text>
</comment>
<dbReference type="FunFam" id="3.40.50.11840:FF:000002">
    <property type="entry name" value="2-(3-amino-3-carboxypropyl)histidine synthase subunit 2"/>
    <property type="match status" value="1"/>
</dbReference>
<dbReference type="EMBL" id="JAQQAF010000003">
    <property type="protein sequence ID" value="KAJ8497863.1"/>
    <property type="molecule type" value="Genomic_DNA"/>
</dbReference>
<dbReference type="NCBIfam" id="TIGR00322">
    <property type="entry name" value="diphth2_R"/>
    <property type="match status" value="1"/>
</dbReference>
<evidence type="ECO:0000256" key="3">
    <source>
        <dbReference type="ARBA" id="ARBA00006179"/>
    </source>
</evidence>
<dbReference type="Pfam" id="PF01866">
    <property type="entry name" value="Diphthamide_syn"/>
    <property type="match status" value="1"/>
</dbReference>
<comment type="cofactor">
    <cofactor evidence="1">
        <name>[4Fe-4S] cluster</name>
        <dbReference type="ChEBI" id="CHEBI:49883"/>
    </cofactor>
</comment>
<dbReference type="PANTHER" id="PTHR10762:SF2">
    <property type="entry name" value="2-(3-AMINO-3-CARBOXYPROPYL)HISTIDINE SYNTHASE SUBUNIT 2"/>
    <property type="match status" value="1"/>
</dbReference>